<dbReference type="RefSeq" id="WP_045801076.1">
    <property type="nucleotide sequence ID" value="NZ_CP011071.1"/>
</dbReference>
<organism evidence="6 7">
    <name type="scientific">Flagellimonas lutaonensis</name>
    <dbReference type="NCBI Taxonomy" id="516051"/>
    <lineage>
        <taxon>Bacteria</taxon>
        <taxon>Pseudomonadati</taxon>
        <taxon>Bacteroidota</taxon>
        <taxon>Flavobacteriia</taxon>
        <taxon>Flavobacteriales</taxon>
        <taxon>Flavobacteriaceae</taxon>
        <taxon>Flagellimonas</taxon>
    </lineage>
</organism>
<name>A0A0D5YPR1_9FLAO</name>
<dbReference type="Pfam" id="PF00440">
    <property type="entry name" value="TetR_N"/>
    <property type="match status" value="1"/>
</dbReference>
<keyword evidence="2 4" id="KW-0238">DNA-binding</keyword>
<evidence type="ECO:0000256" key="3">
    <source>
        <dbReference type="ARBA" id="ARBA00023163"/>
    </source>
</evidence>
<dbReference type="SUPFAM" id="SSF48498">
    <property type="entry name" value="Tetracyclin repressor-like, C-terminal domain"/>
    <property type="match status" value="1"/>
</dbReference>
<dbReference type="SUPFAM" id="SSF46689">
    <property type="entry name" value="Homeodomain-like"/>
    <property type="match status" value="1"/>
</dbReference>
<dbReference type="AlphaFoldDB" id="A0A0D5YPR1"/>
<dbReference type="PRINTS" id="PR00455">
    <property type="entry name" value="HTHTETR"/>
</dbReference>
<dbReference type="InterPro" id="IPR009057">
    <property type="entry name" value="Homeodomain-like_sf"/>
</dbReference>
<feature type="DNA-binding region" description="H-T-H motif" evidence="4">
    <location>
        <begin position="27"/>
        <end position="46"/>
    </location>
</feature>
<evidence type="ECO:0000313" key="6">
    <source>
        <dbReference type="EMBL" id="AKA34300.1"/>
    </source>
</evidence>
<evidence type="ECO:0000313" key="7">
    <source>
        <dbReference type="Proteomes" id="UP000032726"/>
    </source>
</evidence>
<protein>
    <submittedName>
        <fullName evidence="6">Transcriptional regulator</fullName>
    </submittedName>
</protein>
<dbReference type="Gene3D" id="1.10.357.10">
    <property type="entry name" value="Tetracycline Repressor, domain 2"/>
    <property type="match status" value="1"/>
</dbReference>
<dbReference type="Proteomes" id="UP000032726">
    <property type="component" value="Chromosome"/>
</dbReference>
<dbReference type="InterPro" id="IPR036271">
    <property type="entry name" value="Tet_transcr_reg_TetR-rel_C_sf"/>
</dbReference>
<feature type="domain" description="HTH tetR-type" evidence="5">
    <location>
        <begin position="4"/>
        <end position="64"/>
    </location>
</feature>
<dbReference type="PATRIC" id="fig|516051.4.peg.658"/>
<reference evidence="6 7" key="1">
    <citation type="submission" date="2015-03" db="EMBL/GenBank/DDBJ databases">
        <title>Complete genome sequence of Muricauda lutaonensis CC-HSB-11T, isolated from a coastal hot spring.</title>
        <authorList>
            <person name="Kim K.M."/>
        </authorList>
    </citation>
    <scope>NUCLEOTIDE SEQUENCE [LARGE SCALE GENOMIC DNA]</scope>
    <source>
        <strain evidence="6 7">CC-HSB-11</strain>
    </source>
</reference>
<evidence type="ECO:0000259" key="5">
    <source>
        <dbReference type="PROSITE" id="PS50977"/>
    </source>
</evidence>
<evidence type="ECO:0000256" key="4">
    <source>
        <dbReference type="PROSITE-ProRule" id="PRU00335"/>
    </source>
</evidence>
<dbReference type="KEGG" id="mlt:VC82_632"/>
<proteinExistence type="predicted"/>
<keyword evidence="3" id="KW-0804">Transcription</keyword>
<dbReference type="InterPro" id="IPR054156">
    <property type="entry name" value="YxaF_TetR_C"/>
</dbReference>
<dbReference type="PANTHER" id="PTHR47506">
    <property type="entry name" value="TRANSCRIPTIONAL REGULATORY PROTEIN"/>
    <property type="match status" value="1"/>
</dbReference>
<evidence type="ECO:0000256" key="1">
    <source>
        <dbReference type="ARBA" id="ARBA00023015"/>
    </source>
</evidence>
<evidence type="ECO:0000256" key="2">
    <source>
        <dbReference type="ARBA" id="ARBA00023125"/>
    </source>
</evidence>
<dbReference type="Pfam" id="PF21993">
    <property type="entry name" value="TetR_C_13_2"/>
    <property type="match status" value="1"/>
</dbReference>
<keyword evidence="1" id="KW-0805">Transcription regulation</keyword>
<dbReference type="STRING" id="516051.VC82_632"/>
<dbReference type="PANTHER" id="PTHR47506:SF3">
    <property type="entry name" value="HTH-TYPE TRANSCRIPTIONAL REGULATOR LMRA"/>
    <property type="match status" value="1"/>
</dbReference>
<sequence>MKKLGVKERIIETASDLFYNQGYNQTGINQIIDEAGVAKASMYQHFRSKEDIAEAYLVARHAMWMGKLEEHVSKSKSPKAKVIGVFDYLSDWLTEVSFRGCGWQNIITDLPADCDKIRSQAVFHKNELRSWIKERLKEDGDLTAKQAKDLGDQVMVLVEGAIILSQIQKDTWPIVTARKACKKILA</sequence>
<accession>A0A0D5YPR1</accession>
<dbReference type="EMBL" id="CP011071">
    <property type="protein sequence ID" value="AKA34300.1"/>
    <property type="molecule type" value="Genomic_DNA"/>
</dbReference>
<dbReference type="PROSITE" id="PS50977">
    <property type="entry name" value="HTH_TETR_2"/>
    <property type="match status" value="1"/>
</dbReference>
<gene>
    <name evidence="6" type="ORF">VC82_632</name>
</gene>
<dbReference type="OrthoDB" id="9787680at2"/>
<keyword evidence="7" id="KW-1185">Reference proteome</keyword>
<dbReference type="InterPro" id="IPR001647">
    <property type="entry name" value="HTH_TetR"/>
</dbReference>
<dbReference type="HOGENOM" id="CLU_069356_23_0_10"/>
<dbReference type="GO" id="GO:0003677">
    <property type="term" value="F:DNA binding"/>
    <property type="evidence" value="ECO:0007669"/>
    <property type="project" value="UniProtKB-UniRule"/>
</dbReference>